<proteinExistence type="predicted"/>
<feature type="region of interest" description="Disordered" evidence="1">
    <location>
        <begin position="39"/>
        <end position="62"/>
    </location>
</feature>
<reference evidence="3 4" key="1">
    <citation type="submission" date="2020-08" db="EMBL/GenBank/DDBJ databases">
        <title>Sequencing the genomes of 1000 actinobacteria strains.</title>
        <authorList>
            <person name="Klenk H.-P."/>
        </authorList>
    </citation>
    <scope>NUCLEOTIDE SEQUENCE [LARGE SCALE GENOMIC DNA]</scope>
    <source>
        <strain evidence="3 4">DSM 23040</strain>
    </source>
</reference>
<evidence type="ECO:0000256" key="2">
    <source>
        <dbReference type="SAM" id="Phobius"/>
    </source>
</evidence>
<keyword evidence="2" id="KW-0472">Membrane</keyword>
<comment type="caution">
    <text evidence="3">The sequence shown here is derived from an EMBL/GenBank/DDBJ whole genome shotgun (WGS) entry which is preliminary data.</text>
</comment>
<accession>A0A839QY63</accession>
<keyword evidence="4" id="KW-1185">Reference proteome</keyword>
<sequence>MSSTARPQPLLVGGIAFAIAAVLVLTIGGLILGFSGRPDPSPTASPTSPSASPSSSAPPPTTGEVTALYCYLRNDSNPKVSQSGTLSSQDSTATVPSDWGGAFDRSLMRPRGPFMGSISYRAGYGKHKQWPSFVQLGQTAWQPGIDYPGDEQAAERMVDCMIASSLPLDDYARGHSVTDRATEPVSLNGADGFRSTATIELTDSDTGDPVTLTVVSTVLKGSKKSYTLLTVANTADKDSVAAMEQAQKTFTAK</sequence>
<organism evidence="3 4">
    <name type="scientific">Helcobacillus massiliensis</name>
    <dbReference type="NCBI Taxonomy" id="521392"/>
    <lineage>
        <taxon>Bacteria</taxon>
        <taxon>Bacillati</taxon>
        <taxon>Actinomycetota</taxon>
        <taxon>Actinomycetes</taxon>
        <taxon>Micrococcales</taxon>
        <taxon>Dermabacteraceae</taxon>
        <taxon>Helcobacillus</taxon>
    </lineage>
</organism>
<keyword evidence="2" id="KW-0812">Transmembrane</keyword>
<feature type="compositionally biased region" description="Low complexity" evidence="1">
    <location>
        <begin position="42"/>
        <end position="55"/>
    </location>
</feature>
<dbReference type="Proteomes" id="UP000568050">
    <property type="component" value="Unassembled WGS sequence"/>
</dbReference>
<evidence type="ECO:0000313" key="4">
    <source>
        <dbReference type="Proteomes" id="UP000568050"/>
    </source>
</evidence>
<feature type="region of interest" description="Disordered" evidence="1">
    <location>
        <begin position="80"/>
        <end position="102"/>
    </location>
</feature>
<gene>
    <name evidence="3" type="ORF">FHX50_002050</name>
</gene>
<evidence type="ECO:0000313" key="3">
    <source>
        <dbReference type="EMBL" id="MBB3023749.1"/>
    </source>
</evidence>
<feature type="compositionally biased region" description="Polar residues" evidence="1">
    <location>
        <begin position="80"/>
        <end position="95"/>
    </location>
</feature>
<evidence type="ECO:0000256" key="1">
    <source>
        <dbReference type="SAM" id="MobiDB-lite"/>
    </source>
</evidence>
<protein>
    <submittedName>
        <fullName evidence="3">Uncharacterized protein</fullName>
    </submittedName>
</protein>
<dbReference type="RefSeq" id="WP_183377093.1">
    <property type="nucleotide sequence ID" value="NZ_CBCSFZ010000001.1"/>
</dbReference>
<keyword evidence="2" id="KW-1133">Transmembrane helix</keyword>
<name>A0A839QY63_9MICO</name>
<dbReference type="AlphaFoldDB" id="A0A839QY63"/>
<feature type="transmembrane region" description="Helical" evidence="2">
    <location>
        <begin position="12"/>
        <end position="34"/>
    </location>
</feature>
<dbReference type="EMBL" id="JACHWP010000011">
    <property type="protein sequence ID" value="MBB3023749.1"/>
    <property type="molecule type" value="Genomic_DNA"/>
</dbReference>